<proteinExistence type="predicted"/>
<dbReference type="InterPro" id="IPR032675">
    <property type="entry name" value="LRR_dom_sf"/>
</dbReference>
<evidence type="ECO:0000256" key="1">
    <source>
        <dbReference type="SAM" id="MobiDB-lite"/>
    </source>
</evidence>
<keyword evidence="3" id="KW-1185">Reference proteome</keyword>
<dbReference type="Gene3D" id="3.80.10.10">
    <property type="entry name" value="Ribonuclease Inhibitor"/>
    <property type="match status" value="2"/>
</dbReference>
<organism evidence="3 4">
    <name type="scientific">Syphacia muris</name>
    <dbReference type="NCBI Taxonomy" id="451379"/>
    <lineage>
        <taxon>Eukaryota</taxon>
        <taxon>Metazoa</taxon>
        <taxon>Ecdysozoa</taxon>
        <taxon>Nematoda</taxon>
        <taxon>Chromadorea</taxon>
        <taxon>Rhabditida</taxon>
        <taxon>Spirurina</taxon>
        <taxon>Oxyuridomorpha</taxon>
        <taxon>Oxyuroidea</taxon>
        <taxon>Oxyuridae</taxon>
        <taxon>Syphacia</taxon>
    </lineage>
</organism>
<dbReference type="InterPro" id="IPR057207">
    <property type="entry name" value="FBXL15_LRR"/>
</dbReference>
<feature type="region of interest" description="Disordered" evidence="1">
    <location>
        <begin position="1"/>
        <end position="55"/>
    </location>
</feature>
<accession>A0A158R5R3</accession>
<dbReference type="SMART" id="SM00367">
    <property type="entry name" value="LRR_CC"/>
    <property type="match status" value="6"/>
</dbReference>
<dbReference type="PANTHER" id="PTHR13318">
    <property type="entry name" value="PARTNER OF PAIRED, ISOFORM B-RELATED"/>
    <property type="match status" value="1"/>
</dbReference>
<evidence type="ECO:0000313" key="4">
    <source>
        <dbReference type="WBParaSite" id="SMUV_0000781901-mRNA-1"/>
    </source>
</evidence>
<feature type="domain" description="F-box/LRR-repeat protein 15-like leucin rich repeat" evidence="2">
    <location>
        <begin position="315"/>
        <end position="438"/>
    </location>
</feature>
<dbReference type="Proteomes" id="UP000046393">
    <property type="component" value="Unplaced"/>
</dbReference>
<dbReference type="STRING" id="451379.A0A158R5R3"/>
<feature type="compositionally biased region" description="Polar residues" evidence="1">
    <location>
        <begin position="1"/>
        <end position="10"/>
    </location>
</feature>
<name>A0A158R5R3_9BILA</name>
<dbReference type="GO" id="GO:0031146">
    <property type="term" value="P:SCF-dependent proteasomal ubiquitin-dependent protein catabolic process"/>
    <property type="evidence" value="ECO:0007669"/>
    <property type="project" value="TreeGrafter"/>
</dbReference>
<dbReference type="SUPFAM" id="SSF52047">
    <property type="entry name" value="RNI-like"/>
    <property type="match status" value="1"/>
</dbReference>
<protein>
    <submittedName>
        <fullName evidence="4">F-box domain-containing protein</fullName>
    </submittedName>
</protein>
<evidence type="ECO:0000259" key="2">
    <source>
        <dbReference type="Pfam" id="PF25372"/>
    </source>
</evidence>
<dbReference type="AlphaFoldDB" id="A0A158R5R3"/>
<evidence type="ECO:0000313" key="3">
    <source>
        <dbReference type="Proteomes" id="UP000046393"/>
    </source>
</evidence>
<reference evidence="4" key="1">
    <citation type="submission" date="2016-04" db="UniProtKB">
        <authorList>
            <consortium name="WormBaseParasite"/>
        </authorList>
    </citation>
    <scope>IDENTIFICATION</scope>
</reference>
<dbReference type="InterPro" id="IPR006553">
    <property type="entry name" value="Leu-rich_rpt_Cys-con_subtyp"/>
</dbReference>
<dbReference type="PANTHER" id="PTHR13318:SF95">
    <property type="entry name" value="F-BOX PROTEIN YLR352W"/>
    <property type="match status" value="1"/>
</dbReference>
<dbReference type="GO" id="GO:0019005">
    <property type="term" value="C:SCF ubiquitin ligase complex"/>
    <property type="evidence" value="ECO:0007669"/>
    <property type="project" value="TreeGrafter"/>
</dbReference>
<sequence>MKLRDTTSVTYFPKSNRKSVKAAASFSNEEKSTAVTGKGRRKRRSKRTTDKTPKKRVKIIHPNSMEDVATTSKKVEAYTRKLQNYLLSQQYPRNATISDLPWHLLVKIFEMLPITDRIKAERVKSLMLRCGKYVKSLDLHAFRDSLNYAVCSSFATYCPGLRSLSLYGIQLTNSSLYLLGRHCTQLEDVNFYRCFQESVIERGLTSFFLKCSKLKNVDIGGNGRLTGIPSFTVLPSSIISMKFSGCYRLRMDAMHYLRRRCPQLATLVMSNIDSFPASELNNFFLPLEKLRKLKFGECFISHRIGGADLNLGSLKNLAELTVNDNLLITDRVLRTIANNCKQLKFVDLSGCNRFVTEEGLPELAKLPLLAYLNLSFLRITSDEVIKKIAEKGILKVLLLHRCDEVSDEGLCHVLKYCKSLTCLDISYCPKITDISMNEMQRFVSERVRREANEPVRHTEVQQKHDNLVTEMLKLERGLHGFLEVDIEHHIPRLDILNYQLNTLHSAAIANSTSTGECISNSNGSNEKLDCVEDGNPEGYTELHVWLGNSGITRPCRSPHWLLKIDEGASIIEQTTSTIELRVLVRIN</sequence>
<dbReference type="Pfam" id="PF25372">
    <property type="entry name" value="DUF7885"/>
    <property type="match status" value="1"/>
</dbReference>
<dbReference type="WBParaSite" id="SMUV_0000781901-mRNA-1">
    <property type="protein sequence ID" value="SMUV_0000781901-mRNA-1"/>
    <property type="gene ID" value="SMUV_0000781901"/>
</dbReference>